<proteinExistence type="predicted"/>
<dbReference type="WBParaSite" id="ECPE_0001675501-mRNA-1">
    <property type="protein sequence ID" value="ECPE_0001675501-mRNA-1"/>
    <property type="gene ID" value="ECPE_0001675501"/>
</dbReference>
<dbReference type="AlphaFoldDB" id="A0A183BBX7"/>
<reference evidence="2 3" key="2">
    <citation type="submission" date="2018-11" db="EMBL/GenBank/DDBJ databases">
        <authorList>
            <consortium name="Pathogen Informatics"/>
        </authorList>
    </citation>
    <scope>NUCLEOTIDE SEQUENCE [LARGE SCALE GENOMIC DNA]</scope>
    <source>
        <strain evidence="2 3">Egypt</strain>
    </source>
</reference>
<reference evidence="4" key="1">
    <citation type="submission" date="2016-06" db="UniProtKB">
        <authorList>
            <consortium name="WormBaseParasite"/>
        </authorList>
    </citation>
    <scope>IDENTIFICATION</scope>
</reference>
<evidence type="ECO:0000256" key="1">
    <source>
        <dbReference type="SAM" id="MobiDB-lite"/>
    </source>
</evidence>
<feature type="compositionally biased region" description="Basic residues" evidence="1">
    <location>
        <begin position="51"/>
        <end position="61"/>
    </location>
</feature>
<feature type="region of interest" description="Disordered" evidence="1">
    <location>
        <begin position="44"/>
        <end position="90"/>
    </location>
</feature>
<protein>
    <submittedName>
        <fullName evidence="4">Transposase</fullName>
    </submittedName>
</protein>
<name>A0A183BBX7_9TREM</name>
<evidence type="ECO:0000313" key="4">
    <source>
        <dbReference type="WBParaSite" id="ECPE_0001675501-mRNA-1"/>
    </source>
</evidence>
<organism evidence="4">
    <name type="scientific">Echinostoma caproni</name>
    <dbReference type="NCBI Taxonomy" id="27848"/>
    <lineage>
        <taxon>Eukaryota</taxon>
        <taxon>Metazoa</taxon>
        <taxon>Spiralia</taxon>
        <taxon>Lophotrochozoa</taxon>
        <taxon>Platyhelminthes</taxon>
        <taxon>Trematoda</taxon>
        <taxon>Digenea</taxon>
        <taxon>Plagiorchiida</taxon>
        <taxon>Echinostomata</taxon>
        <taxon>Echinostomatoidea</taxon>
        <taxon>Echinostomatidae</taxon>
        <taxon>Echinostoma</taxon>
    </lineage>
</organism>
<feature type="region of interest" description="Disordered" evidence="1">
    <location>
        <begin position="1"/>
        <end position="27"/>
    </location>
</feature>
<evidence type="ECO:0000313" key="2">
    <source>
        <dbReference type="EMBL" id="VDP93984.1"/>
    </source>
</evidence>
<sequence length="90" mass="10181">MADRVYADQLSVQSYTQPPPPSHSTDNAELVACGMALVTQVQALTLARDRPRQRRRTRSNHWSRSPPAHTISITVERDSPVSPPIRRYCQ</sequence>
<dbReference type="EMBL" id="UZAN01065525">
    <property type="protein sequence ID" value="VDP93984.1"/>
    <property type="molecule type" value="Genomic_DNA"/>
</dbReference>
<dbReference type="Proteomes" id="UP000272942">
    <property type="component" value="Unassembled WGS sequence"/>
</dbReference>
<gene>
    <name evidence="2" type="ORF">ECPE_LOCUS16712</name>
</gene>
<accession>A0A183BBX7</accession>
<evidence type="ECO:0000313" key="3">
    <source>
        <dbReference type="Proteomes" id="UP000272942"/>
    </source>
</evidence>
<keyword evidence="3" id="KW-1185">Reference proteome</keyword>